<comment type="caution">
    <text evidence="1">The sequence shown here is derived from an EMBL/GenBank/DDBJ whole genome shotgun (WGS) entry which is preliminary data.</text>
</comment>
<evidence type="ECO:0000313" key="2">
    <source>
        <dbReference type="Proteomes" id="UP000824135"/>
    </source>
</evidence>
<dbReference type="AlphaFoldDB" id="A0A9D1Z8Q0"/>
<dbReference type="Pfam" id="PF04237">
    <property type="entry name" value="YjbR"/>
    <property type="match status" value="1"/>
</dbReference>
<dbReference type="Gene3D" id="3.90.1150.30">
    <property type="match status" value="1"/>
</dbReference>
<dbReference type="InterPro" id="IPR007351">
    <property type="entry name" value="YjbR"/>
</dbReference>
<sequence>MKKEDIIQFAAALPGAVCDYPFREERDIAVLRHADNQKWFAVLLAAPKARIGKEGKGSETVLDAKCPPDLLPMLCNTYAGILPGYHMNKKHWITVRLDGSVPDEEIEKLVRLSYDITSAGNRKRK</sequence>
<reference evidence="1" key="2">
    <citation type="submission" date="2021-04" db="EMBL/GenBank/DDBJ databases">
        <authorList>
            <person name="Gilroy R."/>
        </authorList>
    </citation>
    <scope>NUCLEOTIDE SEQUENCE</scope>
    <source>
        <strain evidence="1">CHK199-9574</strain>
    </source>
</reference>
<dbReference type="GO" id="GO:0003677">
    <property type="term" value="F:DNA binding"/>
    <property type="evidence" value="ECO:0007669"/>
    <property type="project" value="UniProtKB-KW"/>
</dbReference>
<dbReference type="InterPro" id="IPR038056">
    <property type="entry name" value="YjbR-like_sf"/>
</dbReference>
<dbReference type="PANTHER" id="PTHR35145">
    <property type="entry name" value="CYTOPLASMIC PROTEIN-RELATED"/>
    <property type="match status" value="1"/>
</dbReference>
<name>A0A9D1Z8Q0_9FIRM</name>
<evidence type="ECO:0000313" key="1">
    <source>
        <dbReference type="EMBL" id="HIY78761.1"/>
    </source>
</evidence>
<dbReference type="PANTHER" id="PTHR35145:SF1">
    <property type="entry name" value="CYTOPLASMIC PROTEIN"/>
    <property type="match status" value="1"/>
</dbReference>
<gene>
    <name evidence="1" type="ORF">H9728_06915</name>
</gene>
<proteinExistence type="predicted"/>
<dbReference type="EMBL" id="DXCO01000040">
    <property type="protein sequence ID" value="HIY78761.1"/>
    <property type="molecule type" value="Genomic_DNA"/>
</dbReference>
<protein>
    <submittedName>
        <fullName evidence="1">MmcQ/YjbR family DNA-binding protein</fullName>
    </submittedName>
</protein>
<dbReference type="InterPro" id="IPR058532">
    <property type="entry name" value="YjbR/MT2646/Rv2570-like"/>
</dbReference>
<keyword evidence="1" id="KW-0238">DNA-binding</keyword>
<dbReference type="Proteomes" id="UP000824135">
    <property type="component" value="Unassembled WGS sequence"/>
</dbReference>
<dbReference type="SUPFAM" id="SSF142906">
    <property type="entry name" value="YjbR-like"/>
    <property type="match status" value="1"/>
</dbReference>
<organism evidence="1 2">
    <name type="scientific">Candidatus Borkfalkia excrementavium</name>
    <dbReference type="NCBI Taxonomy" id="2838505"/>
    <lineage>
        <taxon>Bacteria</taxon>
        <taxon>Bacillati</taxon>
        <taxon>Bacillota</taxon>
        <taxon>Clostridia</taxon>
        <taxon>Christensenellales</taxon>
        <taxon>Christensenellaceae</taxon>
        <taxon>Candidatus Borkfalkia</taxon>
    </lineage>
</organism>
<accession>A0A9D1Z8Q0</accession>
<reference evidence="1" key="1">
    <citation type="journal article" date="2021" name="PeerJ">
        <title>Extensive microbial diversity within the chicken gut microbiome revealed by metagenomics and culture.</title>
        <authorList>
            <person name="Gilroy R."/>
            <person name="Ravi A."/>
            <person name="Getino M."/>
            <person name="Pursley I."/>
            <person name="Horton D.L."/>
            <person name="Alikhan N.F."/>
            <person name="Baker D."/>
            <person name="Gharbi K."/>
            <person name="Hall N."/>
            <person name="Watson M."/>
            <person name="Adriaenssens E.M."/>
            <person name="Foster-Nyarko E."/>
            <person name="Jarju S."/>
            <person name="Secka A."/>
            <person name="Antonio M."/>
            <person name="Oren A."/>
            <person name="Chaudhuri R.R."/>
            <person name="La Ragione R."/>
            <person name="Hildebrand F."/>
            <person name="Pallen M.J."/>
        </authorList>
    </citation>
    <scope>NUCLEOTIDE SEQUENCE</scope>
    <source>
        <strain evidence="1">CHK199-9574</strain>
    </source>
</reference>